<dbReference type="Pfam" id="PF12697">
    <property type="entry name" value="Abhydrolase_6"/>
    <property type="match status" value="1"/>
</dbReference>
<evidence type="ECO:0000313" key="2">
    <source>
        <dbReference type="EMBL" id="GII52408.1"/>
    </source>
</evidence>
<evidence type="ECO:0000259" key="1">
    <source>
        <dbReference type="Pfam" id="PF12697"/>
    </source>
</evidence>
<keyword evidence="2" id="KW-0378">Hydrolase</keyword>
<dbReference type="InterPro" id="IPR050266">
    <property type="entry name" value="AB_hydrolase_sf"/>
</dbReference>
<comment type="caution">
    <text evidence="2">The sequence shown here is derived from an EMBL/GenBank/DDBJ whole genome shotgun (WGS) entry which is preliminary data.</text>
</comment>
<dbReference type="EMBL" id="BOOR01000005">
    <property type="protein sequence ID" value="GII52408.1"/>
    <property type="molecule type" value="Genomic_DNA"/>
</dbReference>
<proteinExistence type="predicted"/>
<dbReference type="PANTHER" id="PTHR43798">
    <property type="entry name" value="MONOACYLGLYCEROL LIPASE"/>
    <property type="match status" value="1"/>
</dbReference>
<dbReference type="Gene3D" id="3.40.50.1820">
    <property type="entry name" value="alpha/beta hydrolase"/>
    <property type="match status" value="1"/>
</dbReference>
<dbReference type="InterPro" id="IPR029058">
    <property type="entry name" value="AB_hydrolase_fold"/>
</dbReference>
<organism evidence="2 3">
    <name type="scientific">Planotetraspora thailandica</name>
    <dbReference type="NCBI Taxonomy" id="487172"/>
    <lineage>
        <taxon>Bacteria</taxon>
        <taxon>Bacillati</taxon>
        <taxon>Actinomycetota</taxon>
        <taxon>Actinomycetes</taxon>
        <taxon>Streptosporangiales</taxon>
        <taxon>Streptosporangiaceae</taxon>
        <taxon>Planotetraspora</taxon>
    </lineage>
</organism>
<sequence length="263" mass="27706">MTSGTTINVGNAAVHYSRTGSGPGLVLVHGSGSACAEMTWGQIAPRFADRRTVITPNLSGTDLTVDDEAPLTVEGLAGQVIAVIEHNGTGPVDLVGFSLGSPVATAVAALRPDLVRRLVLVAGWVATDGDEYLRNLFTVLHHLGAAGTEAFSRLITLTGFSRGFLNAIGRDEVEKLVPLLPPTPGTPRHIDLDLRVDVGPLLPRIEAETLVVGCSQDATVPVEHSLQLHAAIPGSTYAELDAGHVVLFEKTDEFVELVRGFIL</sequence>
<feature type="domain" description="AB hydrolase-1" evidence="1">
    <location>
        <begin position="25"/>
        <end position="256"/>
    </location>
</feature>
<reference evidence="2" key="1">
    <citation type="submission" date="2021-01" db="EMBL/GenBank/DDBJ databases">
        <title>Whole genome shotgun sequence of Planotetraspora thailandica NBRC 104271.</title>
        <authorList>
            <person name="Komaki H."/>
            <person name="Tamura T."/>
        </authorList>
    </citation>
    <scope>NUCLEOTIDE SEQUENCE</scope>
    <source>
        <strain evidence="2">NBRC 104271</strain>
    </source>
</reference>
<dbReference type="InterPro" id="IPR000073">
    <property type="entry name" value="AB_hydrolase_1"/>
</dbReference>
<dbReference type="GO" id="GO:0046464">
    <property type="term" value="P:acylglycerol catabolic process"/>
    <property type="evidence" value="ECO:0007669"/>
    <property type="project" value="TreeGrafter"/>
</dbReference>
<keyword evidence="3" id="KW-1185">Reference proteome</keyword>
<dbReference type="RefSeq" id="WP_203942697.1">
    <property type="nucleotide sequence ID" value="NZ_BOOR01000005.1"/>
</dbReference>
<dbReference type="AlphaFoldDB" id="A0A8J3UUU0"/>
<accession>A0A8J3UUU0</accession>
<dbReference type="Proteomes" id="UP000605992">
    <property type="component" value="Unassembled WGS sequence"/>
</dbReference>
<dbReference type="GO" id="GO:0016020">
    <property type="term" value="C:membrane"/>
    <property type="evidence" value="ECO:0007669"/>
    <property type="project" value="TreeGrafter"/>
</dbReference>
<evidence type="ECO:0000313" key="3">
    <source>
        <dbReference type="Proteomes" id="UP000605992"/>
    </source>
</evidence>
<dbReference type="PANTHER" id="PTHR43798:SF5">
    <property type="entry name" value="MONOACYLGLYCEROL LIPASE ABHD6"/>
    <property type="match status" value="1"/>
</dbReference>
<dbReference type="GO" id="GO:0047372">
    <property type="term" value="F:monoacylglycerol lipase activity"/>
    <property type="evidence" value="ECO:0007669"/>
    <property type="project" value="TreeGrafter"/>
</dbReference>
<dbReference type="SUPFAM" id="SSF53474">
    <property type="entry name" value="alpha/beta-Hydrolases"/>
    <property type="match status" value="1"/>
</dbReference>
<protein>
    <submittedName>
        <fullName evidence="2">Alpha/beta hydrolase</fullName>
    </submittedName>
</protein>
<gene>
    <name evidence="2" type="ORF">Pth03_07970</name>
</gene>
<name>A0A8J3UUU0_9ACTN</name>
<dbReference type="PRINTS" id="PR00111">
    <property type="entry name" value="ABHYDROLASE"/>
</dbReference>